<dbReference type="EMBL" id="CAADFJ010000024">
    <property type="protein sequence ID" value="VFJ98687.1"/>
    <property type="molecule type" value="Genomic_DNA"/>
</dbReference>
<dbReference type="InterPro" id="IPR011234">
    <property type="entry name" value="Fumarylacetoacetase-like_C"/>
</dbReference>
<dbReference type="Pfam" id="PF01557">
    <property type="entry name" value="FAA_hydrolase"/>
    <property type="match status" value="1"/>
</dbReference>
<dbReference type="EMBL" id="CAADFI010000025">
    <property type="protein sequence ID" value="VFJ92110.1"/>
    <property type="molecule type" value="Genomic_DNA"/>
</dbReference>
<dbReference type="InterPro" id="IPR036663">
    <property type="entry name" value="Fumarylacetoacetase_C_sf"/>
</dbReference>
<dbReference type="GO" id="GO:0016787">
    <property type="term" value="F:hydrolase activity"/>
    <property type="evidence" value="ECO:0007669"/>
    <property type="project" value="UniProtKB-KW"/>
</dbReference>
<dbReference type="PANTHER" id="PTHR43211:SF1">
    <property type="entry name" value="BLL6422 PROTEIN"/>
    <property type="match status" value="1"/>
</dbReference>
<dbReference type="PANTHER" id="PTHR43211">
    <property type="entry name" value="FUMARYLACETOACETATE HYDROLASE"/>
    <property type="match status" value="1"/>
</dbReference>
<reference evidence="3" key="1">
    <citation type="submission" date="2019-02" db="EMBL/GenBank/DDBJ databases">
        <authorList>
            <person name="Gruber-Vodicka R. H."/>
            <person name="Seah K. B. B."/>
        </authorList>
    </citation>
    <scope>NUCLEOTIDE SEQUENCE</scope>
    <source>
        <strain evidence="4">BECK_SA2B12</strain>
        <strain evidence="2">BECK_SA2B15</strain>
        <strain evidence="3">BECK_SA2B20</strain>
    </source>
</reference>
<dbReference type="SUPFAM" id="SSF56529">
    <property type="entry name" value="FAH"/>
    <property type="match status" value="1"/>
</dbReference>
<accession>A0A450UHW5</accession>
<evidence type="ECO:0000313" key="2">
    <source>
        <dbReference type="EMBL" id="VFJ90959.1"/>
    </source>
</evidence>
<feature type="domain" description="Fumarylacetoacetase-like C-terminal" evidence="1">
    <location>
        <begin position="1"/>
        <end position="143"/>
    </location>
</feature>
<proteinExistence type="predicted"/>
<dbReference type="EMBL" id="CAADFG010000025">
    <property type="protein sequence ID" value="VFJ90959.1"/>
    <property type="molecule type" value="Genomic_DNA"/>
</dbReference>
<keyword evidence="3" id="KW-0378">Hydrolase</keyword>
<evidence type="ECO:0000259" key="1">
    <source>
        <dbReference type="Pfam" id="PF01557"/>
    </source>
</evidence>
<dbReference type="AlphaFoldDB" id="A0A450UHW5"/>
<gene>
    <name evidence="2" type="ORF">BECKH772A_GA0070896_100259</name>
    <name evidence="3" type="ORF">BECKH772B_GA0070898_100259</name>
    <name evidence="4" type="ORF">BECKH772C_GA0070978_100249</name>
</gene>
<name>A0A450UHW5_9GAMM</name>
<dbReference type="Gene3D" id="3.90.850.10">
    <property type="entry name" value="Fumarylacetoacetase-like, C-terminal domain"/>
    <property type="match status" value="1"/>
</dbReference>
<evidence type="ECO:0000313" key="4">
    <source>
        <dbReference type="EMBL" id="VFJ98687.1"/>
    </source>
</evidence>
<organism evidence="3">
    <name type="scientific">Candidatus Kentrum eta</name>
    <dbReference type="NCBI Taxonomy" id="2126337"/>
    <lineage>
        <taxon>Bacteria</taxon>
        <taxon>Pseudomonadati</taxon>
        <taxon>Pseudomonadota</taxon>
        <taxon>Gammaproteobacteria</taxon>
        <taxon>Candidatus Kentrum</taxon>
    </lineage>
</organism>
<protein>
    <submittedName>
        <fullName evidence="3">Fumarylacetoacetate (FAA) hydrolase family protein</fullName>
    </submittedName>
</protein>
<evidence type="ECO:0000313" key="3">
    <source>
        <dbReference type="EMBL" id="VFJ92110.1"/>
    </source>
</evidence>
<sequence length="146" mass="16063">MGIFIGKTGVDIPKRKARDHIGGYTLFNDFSARDIQVGDHRGRLGPCLVTPDEIPDPYNLTMTARVNGQEWSRGSSADMYWSFEDMIAYISQSETLHPGEFIGSGTCSGAEGRGCGLEMGKFLKAGDLVELEMERMGTLRNRVISP</sequence>